<protein>
    <submittedName>
        <fullName evidence="2">ATP-binding protein</fullName>
    </submittedName>
</protein>
<dbReference type="Pfam" id="PF13304">
    <property type="entry name" value="AAA_21"/>
    <property type="match status" value="1"/>
</dbReference>
<dbReference type="GO" id="GO:0016887">
    <property type="term" value="F:ATP hydrolysis activity"/>
    <property type="evidence" value="ECO:0007669"/>
    <property type="project" value="InterPro"/>
</dbReference>
<dbReference type="AlphaFoldDB" id="A0A7X9NL93"/>
<keyword evidence="2" id="KW-0547">Nucleotide-binding</keyword>
<evidence type="ECO:0000313" key="2">
    <source>
        <dbReference type="EMBL" id="NME45139.1"/>
    </source>
</evidence>
<dbReference type="Proteomes" id="UP000540014">
    <property type="component" value="Unassembled WGS sequence"/>
</dbReference>
<evidence type="ECO:0000313" key="3">
    <source>
        <dbReference type="Proteomes" id="UP000540014"/>
    </source>
</evidence>
<keyword evidence="2" id="KW-0067">ATP-binding</keyword>
<reference evidence="2 3" key="1">
    <citation type="submission" date="2020-04" db="EMBL/GenBank/DDBJ databases">
        <authorList>
            <person name="Hitch T.C.A."/>
            <person name="Wylensek D."/>
            <person name="Clavel T."/>
        </authorList>
    </citation>
    <scope>NUCLEOTIDE SEQUENCE [LARGE SCALE GENOMIC DNA]</scope>
    <source>
        <strain evidence="2 3">BSM-383-APC-22F</strain>
    </source>
</reference>
<dbReference type="SUPFAM" id="SSF52540">
    <property type="entry name" value="P-loop containing nucleoside triphosphate hydrolases"/>
    <property type="match status" value="1"/>
</dbReference>
<evidence type="ECO:0000259" key="1">
    <source>
        <dbReference type="Pfam" id="PF13304"/>
    </source>
</evidence>
<dbReference type="EMBL" id="JABAFR010000026">
    <property type="protein sequence ID" value="NME45139.1"/>
    <property type="molecule type" value="Genomic_DNA"/>
</dbReference>
<proteinExistence type="predicted"/>
<dbReference type="InterPro" id="IPR003959">
    <property type="entry name" value="ATPase_AAA_core"/>
</dbReference>
<gene>
    <name evidence="2" type="ORF">HF861_09635</name>
</gene>
<sequence>MLAKFSVENYRSFNKKLIIDFENIRDYKYNLDSLTNGILGKMLIYGKNASGKSSLGFALFDIVSLLTDKKNGSAFNDDLTFLNADSDKDVARFEYIFKKDNTYITYMYEKKSFTDLTFESLTIDGELIYSYDFMNKVKNFKNLEKIEASHLNFEYFDNNLPILRYIAYNTAQKEDSVVRFIMDFVSRMLWFRSVDSNDYIGYTTGRENLEEWIINHNAIKEFEGFINQMADIQLNLDVAAANIPGMPSKILIETHKNRPLIFSNIASSGTKSLELFFYWRKYFENVSFLFIDEFDAYYHQELAINIIKYIKQFSNLQSIFTTHNYSLANNSVTRPDCCFMLENGKLTSFSDSTTRELREGHNIEKMLRAGEFNEKS</sequence>
<organism evidence="2 3">
    <name type="scientific">Faecalicoccus pleomorphus</name>
    <dbReference type="NCBI Taxonomy" id="1323"/>
    <lineage>
        <taxon>Bacteria</taxon>
        <taxon>Bacillati</taxon>
        <taxon>Bacillota</taxon>
        <taxon>Erysipelotrichia</taxon>
        <taxon>Erysipelotrichales</taxon>
        <taxon>Erysipelotrichaceae</taxon>
        <taxon>Faecalicoccus</taxon>
    </lineage>
</organism>
<dbReference type="Gene3D" id="3.40.50.300">
    <property type="entry name" value="P-loop containing nucleotide triphosphate hydrolases"/>
    <property type="match status" value="1"/>
</dbReference>
<name>A0A7X9NL93_9FIRM</name>
<feature type="domain" description="ATPase AAA-type core" evidence="1">
    <location>
        <begin position="43"/>
        <end position="327"/>
    </location>
</feature>
<dbReference type="RefSeq" id="WP_168966273.1">
    <property type="nucleotide sequence ID" value="NZ_JABAFR010000026.1"/>
</dbReference>
<accession>A0A7X9NL93</accession>
<dbReference type="InterPro" id="IPR027417">
    <property type="entry name" value="P-loop_NTPase"/>
</dbReference>
<comment type="caution">
    <text evidence="2">The sequence shown here is derived from an EMBL/GenBank/DDBJ whole genome shotgun (WGS) entry which is preliminary data.</text>
</comment>
<dbReference type="GO" id="GO:0005524">
    <property type="term" value="F:ATP binding"/>
    <property type="evidence" value="ECO:0007669"/>
    <property type="project" value="UniProtKB-KW"/>
</dbReference>